<proteinExistence type="predicted"/>
<name>A0AAD7CN86_MYCRO</name>
<dbReference type="Proteomes" id="UP001221757">
    <property type="component" value="Unassembled WGS sequence"/>
</dbReference>
<dbReference type="InterPro" id="IPR053037">
    <property type="entry name" value="Pericyclase_pydY-like"/>
</dbReference>
<organism evidence="1 2">
    <name type="scientific">Mycena rosella</name>
    <name type="common">Pink bonnet</name>
    <name type="synonym">Agaricus rosellus</name>
    <dbReference type="NCBI Taxonomy" id="1033263"/>
    <lineage>
        <taxon>Eukaryota</taxon>
        <taxon>Fungi</taxon>
        <taxon>Dikarya</taxon>
        <taxon>Basidiomycota</taxon>
        <taxon>Agaricomycotina</taxon>
        <taxon>Agaricomycetes</taxon>
        <taxon>Agaricomycetidae</taxon>
        <taxon>Agaricales</taxon>
        <taxon>Marasmiineae</taxon>
        <taxon>Mycenaceae</taxon>
        <taxon>Mycena</taxon>
    </lineage>
</organism>
<reference evidence="1" key="1">
    <citation type="submission" date="2023-03" db="EMBL/GenBank/DDBJ databases">
        <title>Massive genome expansion in bonnet fungi (Mycena s.s.) driven by repeated elements and novel gene families across ecological guilds.</title>
        <authorList>
            <consortium name="Lawrence Berkeley National Laboratory"/>
            <person name="Harder C.B."/>
            <person name="Miyauchi S."/>
            <person name="Viragh M."/>
            <person name="Kuo A."/>
            <person name="Thoen E."/>
            <person name="Andreopoulos B."/>
            <person name="Lu D."/>
            <person name="Skrede I."/>
            <person name="Drula E."/>
            <person name="Henrissat B."/>
            <person name="Morin E."/>
            <person name="Kohler A."/>
            <person name="Barry K."/>
            <person name="LaButti K."/>
            <person name="Morin E."/>
            <person name="Salamov A."/>
            <person name="Lipzen A."/>
            <person name="Mereny Z."/>
            <person name="Hegedus B."/>
            <person name="Baldrian P."/>
            <person name="Stursova M."/>
            <person name="Weitz H."/>
            <person name="Taylor A."/>
            <person name="Grigoriev I.V."/>
            <person name="Nagy L.G."/>
            <person name="Martin F."/>
            <person name="Kauserud H."/>
        </authorList>
    </citation>
    <scope>NUCLEOTIDE SEQUENCE</scope>
    <source>
        <strain evidence="1">CBHHK067</strain>
    </source>
</reference>
<evidence type="ECO:0000313" key="2">
    <source>
        <dbReference type="Proteomes" id="UP001221757"/>
    </source>
</evidence>
<keyword evidence="2" id="KW-1185">Reference proteome</keyword>
<protein>
    <submittedName>
        <fullName evidence="1">Uncharacterized protein</fullName>
    </submittedName>
</protein>
<accession>A0AAD7CN86</accession>
<dbReference type="PANTHER" id="PTHR38115">
    <property type="entry name" value="LIPOCALIN-LIKE DOMAIN-CONTAINING PROTEIN"/>
    <property type="match status" value="1"/>
</dbReference>
<gene>
    <name evidence="1" type="ORF">B0H17DRAFT_1099839</name>
</gene>
<sequence>MRIHSFCLKFDALLAFCSTHSISESIRRSLGRLGPINSAGGELLRVIRTKPPGPGCMSHSLSVACGPRTARGPQLLPSDVACRISPAVNIRRGYLNDGTFDVLSRMAVPPHFTTRNLSGRFVLNETLSAGADSVLEQQGVSAPELRRTTLRGVLSFNHYTSDDGEERIWLAQAIDGHSKLVDEERALDWRERKRDDPLLGPLTSKIRRVKTHKLEPRFLRAGWTPDTLKYGVLHSHTSGRAWVAVETWGIEEVAGERRFARHVEFSGPGGRNIEAHLVYDYVEGLS</sequence>
<comment type="caution">
    <text evidence="1">The sequence shown here is derived from an EMBL/GenBank/DDBJ whole genome shotgun (WGS) entry which is preliminary data.</text>
</comment>
<dbReference type="EMBL" id="JARKIE010000321">
    <property type="protein sequence ID" value="KAJ7654354.1"/>
    <property type="molecule type" value="Genomic_DNA"/>
</dbReference>
<dbReference type="AlphaFoldDB" id="A0AAD7CN86"/>
<evidence type="ECO:0000313" key="1">
    <source>
        <dbReference type="EMBL" id="KAJ7654354.1"/>
    </source>
</evidence>
<dbReference type="PANTHER" id="PTHR38115:SF1">
    <property type="entry name" value="LIPOCALIN-LIKE DOMAIN-CONTAINING PROTEIN"/>
    <property type="match status" value="1"/>
</dbReference>